<evidence type="ECO:0008006" key="3">
    <source>
        <dbReference type="Google" id="ProtNLM"/>
    </source>
</evidence>
<dbReference type="AlphaFoldDB" id="A0A916X7U8"/>
<comment type="caution">
    <text evidence="1">The sequence shown here is derived from an EMBL/GenBank/DDBJ whole genome shotgun (WGS) entry which is preliminary data.</text>
</comment>
<evidence type="ECO:0000313" key="2">
    <source>
        <dbReference type="Proteomes" id="UP000641514"/>
    </source>
</evidence>
<name>A0A916X7U8_9ACTN</name>
<dbReference type="Proteomes" id="UP000641514">
    <property type="component" value="Unassembled WGS sequence"/>
</dbReference>
<evidence type="ECO:0000313" key="1">
    <source>
        <dbReference type="EMBL" id="GGC52507.1"/>
    </source>
</evidence>
<keyword evidence="2" id="KW-1185">Reference proteome</keyword>
<protein>
    <recommendedName>
        <fullName evidence="3">Iron reductase</fullName>
    </recommendedName>
</protein>
<gene>
    <name evidence="1" type="ORF">GCM10011410_01070</name>
</gene>
<dbReference type="EMBL" id="BMJH01000001">
    <property type="protein sequence ID" value="GGC52507.1"/>
    <property type="molecule type" value="Genomic_DNA"/>
</dbReference>
<organism evidence="1 2">
    <name type="scientific">Hoyosella rhizosphaerae</name>
    <dbReference type="NCBI Taxonomy" id="1755582"/>
    <lineage>
        <taxon>Bacteria</taxon>
        <taxon>Bacillati</taxon>
        <taxon>Actinomycetota</taxon>
        <taxon>Actinomycetes</taxon>
        <taxon>Mycobacteriales</taxon>
        <taxon>Hoyosellaceae</taxon>
        <taxon>Hoyosella</taxon>
    </lineage>
</organism>
<dbReference type="RefSeq" id="WP_229675623.1">
    <property type="nucleotide sequence ID" value="NZ_BMJH01000001.1"/>
</dbReference>
<reference evidence="1" key="2">
    <citation type="submission" date="2020-09" db="EMBL/GenBank/DDBJ databases">
        <authorList>
            <person name="Sun Q."/>
            <person name="Zhou Y."/>
        </authorList>
    </citation>
    <scope>NUCLEOTIDE SEQUENCE</scope>
    <source>
        <strain evidence="1">CGMCC 1.15478</strain>
    </source>
</reference>
<accession>A0A916X7U8</accession>
<reference evidence="1" key="1">
    <citation type="journal article" date="2014" name="Int. J. Syst. Evol. Microbiol.">
        <title>Complete genome sequence of Corynebacterium casei LMG S-19264T (=DSM 44701T), isolated from a smear-ripened cheese.</title>
        <authorList>
            <consortium name="US DOE Joint Genome Institute (JGI-PGF)"/>
            <person name="Walter F."/>
            <person name="Albersmeier A."/>
            <person name="Kalinowski J."/>
            <person name="Ruckert C."/>
        </authorList>
    </citation>
    <scope>NUCLEOTIDE SEQUENCE</scope>
    <source>
        <strain evidence="1">CGMCC 1.15478</strain>
    </source>
</reference>
<proteinExistence type="predicted"/>
<sequence>MSRAMMKVAGGFGATEPQAAGVGVHRETPLLVNASALRQIDPEYPRNYAVTWMHLEPRRRWWALSSALTEPRLEHMYVRMRRELGSPEVAASQVAAVVIHAVVGRLMASLALQGRAWDPGLDNLWMHYDSDGGVDWAGVVDPTLRVLPTDCFAGSRVAVTMPSERALAVWAAHRVETTLRPLFCRISEFTGADSERMWSMVGESIVGTMSYVPTRTGCDDVNAARRGRLMLDAMTAAGLPVRSHVSAVRLRWSSMELSTPVRATA</sequence>